<comment type="caution">
    <text evidence="1">The sequence shown here is derived from an EMBL/GenBank/DDBJ whole genome shotgun (WGS) entry which is preliminary data.</text>
</comment>
<dbReference type="AlphaFoldDB" id="A0A3M7QK76"/>
<dbReference type="Proteomes" id="UP000276133">
    <property type="component" value="Unassembled WGS sequence"/>
</dbReference>
<protein>
    <submittedName>
        <fullName evidence="1">Uncharacterized protein</fullName>
    </submittedName>
</protein>
<accession>A0A3M7QK76</accession>
<gene>
    <name evidence="1" type="ORF">BpHYR1_002366</name>
</gene>
<organism evidence="1 2">
    <name type="scientific">Brachionus plicatilis</name>
    <name type="common">Marine rotifer</name>
    <name type="synonym">Brachionus muelleri</name>
    <dbReference type="NCBI Taxonomy" id="10195"/>
    <lineage>
        <taxon>Eukaryota</taxon>
        <taxon>Metazoa</taxon>
        <taxon>Spiralia</taxon>
        <taxon>Gnathifera</taxon>
        <taxon>Rotifera</taxon>
        <taxon>Eurotatoria</taxon>
        <taxon>Monogononta</taxon>
        <taxon>Pseudotrocha</taxon>
        <taxon>Ploima</taxon>
        <taxon>Brachionidae</taxon>
        <taxon>Brachionus</taxon>
    </lineage>
</organism>
<evidence type="ECO:0000313" key="1">
    <source>
        <dbReference type="EMBL" id="RNA11365.1"/>
    </source>
</evidence>
<name>A0A3M7QK76_BRAPC</name>
<sequence>MRRIENDLVKNMFGTWKKRNETKAIRDISKMDGLNRKRALNARQKIDFFDKRLRKNRDLILWAQLMEVI</sequence>
<keyword evidence="2" id="KW-1185">Reference proteome</keyword>
<proteinExistence type="predicted"/>
<reference evidence="1 2" key="1">
    <citation type="journal article" date="2018" name="Sci. Rep.">
        <title>Genomic signatures of local adaptation to the degree of environmental predictability in rotifers.</title>
        <authorList>
            <person name="Franch-Gras L."/>
            <person name="Hahn C."/>
            <person name="Garcia-Roger E.M."/>
            <person name="Carmona M.J."/>
            <person name="Serra M."/>
            <person name="Gomez A."/>
        </authorList>
    </citation>
    <scope>NUCLEOTIDE SEQUENCE [LARGE SCALE GENOMIC DNA]</scope>
    <source>
        <strain evidence="1">HYR1</strain>
    </source>
</reference>
<dbReference type="EMBL" id="REGN01005977">
    <property type="protein sequence ID" value="RNA11365.1"/>
    <property type="molecule type" value="Genomic_DNA"/>
</dbReference>
<evidence type="ECO:0000313" key="2">
    <source>
        <dbReference type="Proteomes" id="UP000276133"/>
    </source>
</evidence>